<accession>A0ABS9MDS2</accession>
<protein>
    <submittedName>
        <fullName evidence="1">Uncharacterized protein</fullName>
    </submittedName>
</protein>
<dbReference type="Proteomes" id="UP001200313">
    <property type="component" value="Unassembled WGS sequence"/>
</dbReference>
<reference evidence="1 2" key="1">
    <citation type="submission" date="2022-01" db="EMBL/GenBank/DDBJ databases">
        <title>Collection of gut derived symbiotic bacterial strains cultured from healthy donors.</title>
        <authorList>
            <person name="Lin H."/>
            <person name="Kohout C."/>
            <person name="Waligurski E."/>
            <person name="Pamer E.G."/>
        </authorList>
    </citation>
    <scope>NUCLEOTIDE SEQUENCE [LARGE SCALE GENOMIC DNA]</scope>
    <source>
        <strain evidence="1 2">DFI.3.7</strain>
    </source>
</reference>
<name>A0ABS9MDS2_9FIRM</name>
<comment type="caution">
    <text evidence="1">The sequence shown here is derived from an EMBL/GenBank/DDBJ whole genome shotgun (WGS) entry which is preliminary data.</text>
</comment>
<keyword evidence="2" id="KW-1185">Reference proteome</keyword>
<feature type="non-terminal residue" evidence="1">
    <location>
        <position position="138"/>
    </location>
</feature>
<sequence length="138" mass="15815">MDEKLNRKRSVTREDNNIYIHKLNRSLCVSDFIRMMYDGLLKGYEDFCIHWVGQGTPVYPNACVPIAGIIEYYRQKGIKFHIDIATSEYLSGCNFVSPSYLSDSEICALRNPFDQVINTKLMPSALELILAGKIDQKE</sequence>
<proteinExistence type="predicted"/>
<evidence type="ECO:0000313" key="1">
    <source>
        <dbReference type="EMBL" id="MCG4528972.1"/>
    </source>
</evidence>
<evidence type="ECO:0000313" key="2">
    <source>
        <dbReference type="Proteomes" id="UP001200313"/>
    </source>
</evidence>
<dbReference type="RefSeq" id="WP_238075178.1">
    <property type="nucleotide sequence ID" value="NZ_JAKNJB010000053.1"/>
</dbReference>
<gene>
    <name evidence="1" type="ORF">L0P79_18205</name>
</gene>
<dbReference type="EMBL" id="JAKNJB010000053">
    <property type="protein sequence ID" value="MCG4528972.1"/>
    <property type="molecule type" value="Genomic_DNA"/>
</dbReference>
<organism evidence="1 2">
    <name type="scientific">Intestinimonas massiliensis</name>
    <name type="common">ex Afouda et al. 2020</name>
    <dbReference type="NCBI Taxonomy" id="1673721"/>
    <lineage>
        <taxon>Bacteria</taxon>
        <taxon>Bacillati</taxon>
        <taxon>Bacillota</taxon>
        <taxon>Clostridia</taxon>
        <taxon>Eubacteriales</taxon>
        <taxon>Intestinimonas</taxon>
    </lineage>
</organism>